<protein>
    <submittedName>
        <fullName evidence="2">Uncharacterized protein</fullName>
    </submittedName>
</protein>
<dbReference type="EMBL" id="AFUN01000013">
    <property type="protein sequence ID" value="EGR97389.1"/>
    <property type="molecule type" value="Genomic_DNA"/>
</dbReference>
<accession>F9NUF7</accession>
<feature type="compositionally biased region" description="Gly residues" evidence="1">
    <location>
        <begin position="28"/>
        <end position="39"/>
    </location>
</feature>
<sequence>MGVGLRRGRVAVAHGGVRRDRSCLHGVRGLGNHGEGGQPGWDEDDGRADTSERGHVTILR</sequence>
<feature type="region of interest" description="Disordered" evidence="1">
    <location>
        <begin position="24"/>
        <end position="60"/>
    </location>
</feature>
<evidence type="ECO:0000313" key="3">
    <source>
        <dbReference type="Proteomes" id="UP000007832"/>
    </source>
</evidence>
<gene>
    <name evidence="2" type="ORF">HMPREF1162_1176</name>
</gene>
<dbReference type="PATRIC" id="fig|1051006.4.peg.804"/>
<organism evidence="2 3">
    <name type="scientific">[Propionibacterium] namnetense SK182B-JCVI</name>
    <dbReference type="NCBI Taxonomy" id="1051006"/>
    <lineage>
        <taxon>Bacteria</taxon>
        <taxon>Bacillati</taxon>
        <taxon>Actinomycetota</taxon>
        <taxon>Actinomycetes</taxon>
        <taxon>Propionibacteriales</taxon>
        <taxon>Propionibacteriaceae</taxon>
        <taxon>Cutibacterium</taxon>
    </lineage>
</organism>
<evidence type="ECO:0000313" key="2">
    <source>
        <dbReference type="EMBL" id="EGR97389.1"/>
    </source>
</evidence>
<proteinExistence type="predicted"/>
<feature type="compositionally biased region" description="Basic and acidic residues" evidence="1">
    <location>
        <begin position="47"/>
        <end position="60"/>
    </location>
</feature>
<name>F9NUF7_9ACTN</name>
<dbReference type="AlphaFoldDB" id="F9NUF7"/>
<comment type="caution">
    <text evidence="2">The sequence shown here is derived from an EMBL/GenBank/DDBJ whole genome shotgun (WGS) entry which is preliminary data.</text>
</comment>
<reference evidence="2 3" key="1">
    <citation type="submission" date="2011-07" db="EMBL/GenBank/DDBJ databases">
        <title>Genome Sequence of Propionibacterium acnes SK182B-JCVI.</title>
        <authorList>
            <person name="Durkin A.S."/>
            <person name="Madupu R."/>
            <person name="Hostetler J."/>
            <person name="Radune D."/>
            <person name="Torralba M."/>
            <person name="Methe B."/>
            <person name="Sutton G."/>
            <person name="Strausberg R.L."/>
            <person name="Nelson K.E."/>
        </authorList>
    </citation>
    <scope>NUCLEOTIDE SEQUENCE [LARGE SCALE GENOMIC DNA]</scope>
    <source>
        <strain evidence="2 3">SK182B-JCVI</strain>
    </source>
</reference>
<dbReference type="Proteomes" id="UP000007832">
    <property type="component" value="Unassembled WGS sequence"/>
</dbReference>
<evidence type="ECO:0000256" key="1">
    <source>
        <dbReference type="SAM" id="MobiDB-lite"/>
    </source>
</evidence>